<dbReference type="PROSITE" id="PS01186">
    <property type="entry name" value="EGF_2"/>
    <property type="match status" value="1"/>
</dbReference>
<feature type="domain" description="EGF-like" evidence="14">
    <location>
        <begin position="168"/>
        <end position="208"/>
    </location>
</feature>
<dbReference type="InterPro" id="IPR001774">
    <property type="entry name" value="DSL"/>
</dbReference>
<feature type="disulfide bond" evidence="10">
    <location>
        <begin position="198"/>
        <end position="207"/>
    </location>
</feature>
<evidence type="ECO:0000256" key="13">
    <source>
        <dbReference type="SAM" id="SignalP"/>
    </source>
</evidence>
<dbReference type="GO" id="GO:0016020">
    <property type="term" value="C:membrane"/>
    <property type="evidence" value="ECO:0007669"/>
    <property type="project" value="UniProtKB-SubCell"/>
</dbReference>
<gene>
    <name evidence="16" type="ORF">OTU49_007265</name>
</gene>
<feature type="disulfide bond" evidence="10">
    <location>
        <begin position="179"/>
        <end position="196"/>
    </location>
</feature>
<reference evidence="16" key="2">
    <citation type="submission" date="2024-01" db="EMBL/GenBank/DDBJ databases">
        <authorList>
            <person name="He J."/>
            <person name="Wang M."/>
            <person name="Zheng J."/>
            <person name="Liu Z."/>
        </authorList>
    </citation>
    <scope>NUCLEOTIDE SEQUENCE</scope>
    <source>
        <strain evidence="16">ZL_2023a</strain>
        <tissue evidence="16">Muscle</tissue>
    </source>
</reference>
<feature type="compositionally biased region" description="Polar residues" evidence="12">
    <location>
        <begin position="418"/>
        <end position="434"/>
    </location>
</feature>
<name>A0AAW0WHT7_CHEQU</name>
<dbReference type="PROSITE" id="PS00022">
    <property type="entry name" value="EGF_1"/>
    <property type="match status" value="4"/>
</dbReference>
<evidence type="ECO:0000256" key="11">
    <source>
        <dbReference type="PROSITE-ProRule" id="PRU00377"/>
    </source>
</evidence>
<evidence type="ECO:0000256" key="6">
    <source>
        <dbReference type="ARBA" id="ARBA00022989"/>
    </source>
</evidence>
<feature type="disulfide bond" evidence="11">
    <location>
        <begin position="25"/>
        <end position="34"/>
    </location>
</feature>
<comment type="caution">
    <text evidence="10">Lacks conserved residue(s) required for the propagation of feature annotation.</text>
</comment>
<dbReference type="PROSITE" id="PS51051">
    <property type="entry name" value="DSL"/>
    <property type="match status" value="1"/>
</dbReference>
<evidence type="ECO:0000256" key="7">
    <source>
        <dbReference type="ARBA" id="ARBA00023136"/>
    </source>
</evidence>
<keyword evidence="6" id="KW-1133">Transmembrane helix</keyword>
<feature type="disulfide bond" evidence="10">
    <location>
        <begin position="58"/>
        <end position="67"/>
    </location>
</feature>
<feature type="chain" id="PRO_5044717323" evidence="13">
    <location>
        <begin position="20"/>
        <end position="543"/>
    </location>
</feature>
<evidence type="ECO:0000256" key="5">
    <source>
        <dbReference type="ARBA" id="ARBA00022737"/>
    </source>
</evidence>
<feature type="signal peptide" evidence="13">
    <location>
        <begin position="1"/>
        <end position="19"/>
    </location>
</feature>
<reference evidence="16 17" key="1">
    <citation type="journal article" date="2024" name="BMC Genomics">
        <title>Genome assembly of redclaw crayfish (Cherax quadricarinatus) provides insights into its immune adaptation and hypoxia tolerance.</title>
        <authorList>
            <person name="Liu Z."/>
            <person name="Zheng J."/>
            <person name="Li H."/>
            <person name="Fang K."/>
            <person name="Wang S."/>
            <person name="He J."/>
            <person name="Zhou D."/>
            <person name="Weng S."/>
            <person name="Chi M."/>
            <person name="Gu Z."/>
            <person name="He J."/>
            <person name="Li F."/>
            <person name="Wang M."/>
        </authorList>
    </citation>
    <scope>NUCLEOTIDE SEQUENCE [LARGE SCALE GENOMIC DNA]</scope>
    <source>
        <strain evidence="16">ZL_2023a</strain>
    </source>
</reference>
<evidence type="ECO:0000259" key="14">
    <source>
        <dbReference type="PROSITE" id="PS50026"/>
    </source>
</evidence>
<keyword evidence="7" id="KW-0472">Membrane</keyword>
<keyword evidence="5" id="KW-0677">Repeat</keyword>
<evidence type="ECO:0000256" key="12">
    <source>
        <dbReference type="SAM" id="MobiDB-lite"/>
    </source>
</evidence>
<dbReference type="CDD" id="cd00054">
    <property type="entry name" value="EGF_CA"/>
    <property type="match status" value="1"/>
</dbReference>
<feature type="disulfide bond" evidence="10">
    <location>
        <begin position="122"/>
        <end position="131"/>
    </location>
</feature>
<dbReference type="GO" id="GO:0007154">
    <property type="term" value="P:cell communication"/>
    <property type="evidence" value="ECO:0007669"/>
    <property type="project" value="InterPro"/>
</dbReference>
<evidence type="ECO:0000259" key="15">
    <source>
        <dbReference type="PROSITE" id="PS51051"/>
    </source>
</evidence>
<dbReference type="EMBL" id="JARKIK010000059">
    <property type="protein sequence ID" value="KAK8731791.1"/>
    <property type="molecule type" value="Genomic_DNA"/>
</dbReference>
<comment type="caution">
    <text evidence="16">The sequence shown here is derived from an EMBL/GenBank/DDBJ whole genome shotgun (WGS) entry which is preliminary data.</text>
</comment>
<dbReference type="InterPro" id="IPR000742">
    <property type="entry name" value="EGF"/>
</dbReference>
<dbReference type="EMBL" id="JARKIK010000059">
    <property type="protein sequence ID" value="KAK8731790.1"/>
    <property type="molecule type" value="Genomic_DNA"/>
</dbReference>
<dbReference type="SUPFAM" id="SSF57196">
    <property type="entry name" value="EGF/Laminin"/>
    <property type="match status" value="1"/>
</dbReference>
<keyword evidence="17" id="KW-1185">Reference proteome</keyword>
<keyword evidence="8 10" id="KW-1015">Disulfide bond</keyword>
<evidence type="ECO:0000313" key="17">
    <source>
        <dbReference type="Proteomes" id="UP001445076"/>
    </source>
</evidence>
<dbReference type="FunFam" id="2.10.25.10:FF:000018">
    <property type="entry name" value="Delta-like 1"/>
    <property type="match status" value="2"/>
</dbReference>
<feature type="compositionally biased region" description="Low complexity" evidence="12">
    <location>
        <begin position="439"/>
        <end position="449"/>
    </location>
</feature>
<evidence type="ECO:0000256" key="3">
    <source>
        <dbReference type="ARBA" id="ARBA00022536"/>
    </source>
</evidence>
<dbReference type="EMBL" id="JARKIK010000059">
    <property type="protein sequence ID" value="KAK8731793.1"/>
    <property type="molecule type" value="Genomic_DNA"/>
</dbReference>
<feature type="region of interest" description="Disordered" evidence="12">
    <location>
        <begin position="241"/>
        <end position="268"/>
    </location>
</feature>
<feature type="compositionally biased region" description="Polar residues" evidence="12">
    <location>
        <begin position="241"/>
        <end position="258"/>
    </location>
</feature>
<protein>
    <submittedName>
        <fullName evidence="16">Uncharacterized protein</fullName>
    </submittedName>
</protein>
<dbReference type="Proteomes" id="UP001445076">
    <property type="component" value="Unassembled WGS sequence"/>
</dbReference>
<dbReference type="InterPro" id="IPR051830">
    <property type="entry name" value="NOTCH_homolog"/>
</dbReference>
<proteinExistence type="predicted"/>
<feature type="domain" description="EGF-like" evidence="14">
    <location>
        <begin position="99"/>
        <end position="132"/>
    </location>
</feature>
<feature type="domain" description="DSL" evidence="15">
    <location>
        <begin position="23"/>
        <end position="67"/>
    </location>
</feature>
<feature type="domain" description="EGF-like" evidence="14">
    <location>
        <begin position="35"/>
        <end position="68"/>
    </location>
</feature>
<evidence type="ECO:0000256" key="9">
    <source>
        <dbReference type="ARBA" id="ARBA00023180"/>
    </source>
</evidence>
<comment type="subcellular location">
    <subcellularLocation>
        <location evidence="1">Membrane</location>
        <topology evidence="1">Single-pass type I membrane protein</topology>
    </subcellularLocation>
</comment>
<keyword evidence="2" id="KW-0217">Developmental protein</keyword>
<evidence type="ECO:0000256" key="2">
    <source>
        <dbReference type="ARBA" id="ARBA00022473"/>
    </source>
</evidence>
<dbReference type="PANTHER" id="PTHR24033">
    <property type="entry name" value="EGF-LIKE DOMAIN-CONTAINING PROTEIN"/>
    <property type="match status" value="1"/>
</dbReference>
<dbReference type="AlphaFoldDB" id="A0AAW0WHT7"/>
<dbReference type="PANTHER" id="PTHR24033:SF151">
    <property type="entry name" value="NOTCH 2"/>
    <property type="match status" value="1"/>
</dbReference>
<evidence type="ECO:0000256" key="8">
    <source>
        <dbReference type="ARBA" id="ARBA00023157"/>
    </source>
</evidence>
<organism evidence="16 17">
    <name type="scientific">Cherax quadricarinatus</name>
    <name type="common">Australian red claw crayfish</name>
    <dbReference type="NCBI Taxonomy" id="27406"/>
    <lineage>
        <taxon>Eukaryota</taxon>
        <taxon>Metazoa</taxon>
        <taxon>Ecdysozoa</taxon>
        <taxon>Arthropoda</taxon>
        <taxon>Crustacea</taxon>
        <taxon>Multicrustacea</taxon>
        <taxon>Malacostraca</taxon>
        <taxon>Eumalacostraca</taxon>
        <taxon>Eucarida</taxon>
        <taxon>Decapoda</taxon>
        <taxon>Pleocyemata</taxon>
        <taxon>Astacidea</taxon>
        <taxon>Parastacoidea</taxon>
        <taxon>Parastacidae</taxon>
        <taxon>Cherax</taxon>
    </lineage>
</organism>
<keyword evidence="4" id="KW-0812">Transmembrane</keyword>
<dbReference type="Pfam" id="PF21700">
    <property type="entry name" value="EGF_DL_JAG"/>
    <property type="match status" value="2"/>
</dbReference>
<dbReference type="Pfam" id="PF00008">
    <property type="entry name" value="EGF"/>
    <property type="match status" value="1"/>
</dbReference>
<evidence type="ECO:0000313" key="16">
    <source>
        <dbReference type="EMBL" id="KAK8731790.1"/>
    </source>
</evidence>
<dbReference type="Gene3D" id="2.10.25.10">
    <property type="entry name" value="Laminin"/>
    <property type="match status" value="5"/>
</dbReference>
<dbReference type="PROSITE" id="PS50026">
    <property type="entry name" value="EGF_3"/>
    <property type="match status" value="3"/>
</dbReference>
<evidence type="ECO:0000256" key="4">
    <source>
        <dbReference type="ARBA" id="ARBA00022692"/>
    </source>
</evidence>
<feature type="region of interest" description="Disordered" evidence="12">
    <location>
        <begin position="414"/>
        <end position="449"/>
    </location>
</feature>
<keyword evidence="9" id="KW-0325">Glycoprotein</keyword>
<evidence type="ECO:0000256" key="1">
    <source>
        <dbReference type="ARBA" id="ARBA00004479"/>
    </source>
</evidence>
<keyword evidence="13" id="KW-0732">Signal</keyword>
<evidence type="ECO:0000256" key="10">
    <source>
        <dbReference type="PROSITE-ProRule" id="PRU00076"/>
    </source>
</evidence>
<sequence>MKFCVLFLVLLCLFCCSNASLDSKCTEGWTGADCRVPVCMEGCHQLHGNCTRPGECLCTPGWRGRQCNECVPRAGCQHGSCTSPDECLCNQGWSGHLCSQPVCSNNCSQAHGHCTKPGECRCEVGWWGKRCDMCFPYPGCDHGSCKEPWECVCEPGWTGMLCDTREPGGPFCEGHQGWCLNGGTCIDTGGGRNYTCSCPSLFTGQRCDYLAEPSIDHPSARTGLLSTSSHNIQVISQDTASPLGTYSITHPTTDTPEGTGSEEDPKDARRRLLQKHARISFRQPKLANSEEDSGKLPYTVVERKLLPLPVVLPRVSDIIPGGRRPAHKSNKQPTPILILGSSVPDSIQGSTQASEISGRNQINENRRFLRHQQETPGFLTETRQEPGNEPALIKVLNSQRRPILVSAYARALPRSNPLIPTSPRTQSRPRQQVVASRRPTTTPPTITLPTTPAIPKQFVTSTTRASWRGRQEVATDGRPEGLSLLPPVPSSWEIDDVEGRESVLHTYYDENVNGRVHIGDTSSVDHAAPHKEIYDAFIELKKV</sequence>
<accession>A0AAW0WHT7</accession>
<keyword evidence="3 10" id="KW-0245">EGF-like domain</keyword>
<dbReference type="SMART" id="SM00181">
    <property type="entry name" value="EGF"/>
    <property type="match status" value="5"/>
</dbReference>
<dbReference type="EMBL" id="JARKIK010000059">
    <property type="protein sequence ID" value="KAK8731792.1"/>
    <property type="molecule type" value="Genomic_DNA"/>
</dbReference>